<sequence length="369" mass="39904">MAACGGGSDAQSKTADGKTIVKIQTFNNFGYGKSTDQKPGADLWAQYEKENPNVKVEETVASSSDEARTAFNTAISSGANTYDISAVDIAWMPSIRAMGSKFVDLAPYANDNSWPDWVKEGGTADGRMIGVGTDIGPTAMCYRKDLFEKAGLPSDRDKVKEYFGGDSASWDRYFEIGQEYTKKTGKPFIDNMGDAAAMMKMQQKEVFVSTDDKIIATDKTVHGIFDEVAENSDISAHLDSWTDDWNSAFGSEDGFATIMSPAWLLNNIKGNAGPDFRGWDIADITPGGTGADQGGSWLVVPESSPVKEEAANKKDEYFNNAPVGKIFANRAAAIKHIPYINGQYYDIDAKFGTAISRGDVVIHSKEGAS</sequence>
<protein>
    <submittedName>
        <fullName evidence="1">Sugar ABC transporter substrate-binding protein</fullName>
    </submittedName>
</protein>
<proteinExistence type="predicted"/>
<comment type="caution">
    <text evidence="1">The sequence shown here is derived from an EMBL/GenBank/DDBJ whole genome shotgun (WGS) entry which is preliminary data.</text>
</comment>
<reference evidence="1 2" key="1">
    <citation type="submission" date="2018-12" db="EMBL/GenBank/DDBJ databases">
        <title>Unveiling genomic diversity among members of the Bifidobacterium pseudolongum species, a widely distributed gut commensal of the animal kingdom.</title>
        <authorList>
            <person name="Lugli G.A."/>
            <person name="Duranti S."/>
            <person name="Albert K."/>
            <person name="Mancabelli L."/>
            <person name="Napoli S."/>
            <person name="Viappiani A."/>
            <person name="Anzalone R."/>
            <person name="Longhi G."/>
            <person name="Milani C."/>
            <person name="Turroni F."/>
            <person name="Alessandri G."/>
            <person name="Sela D.A."/>
            <person name="Van Sinderen D."/>
            <person name="Ventura M."/>
        </authorList>
    </citation>
    <scope>NUCLEOTIDE SEQUENCE [LARGE SCALE GENOMIC DNA]</scope>
    <source>
        <strain evidence="1 2">2093B</strain>
    </source>
</reference>
<dbReference type="EMBL" id="RYUH01000015">
    <property type="protein sequence ID" value="RYQ08486.1"/>
    <property type="molecule type" value="Genomic_DNA"/>
</dbReference>
<dbReference type="InterPro" id="IPR006059">
    <property type="entry name" value="SBP"/>
</dbReference>
<evidence type="ECO:0000313" key="2">
    <source>
        <dbReference type="Proteomes" id="UP000292568"/>
    </source>
</evidence>
<dbReference type="Gene3D" id="3.40.190.10">
    <property type="entry name" value="Periplasmic binding protein-like II"/>
    <property type="match status" value="1"/>
</dbReference>
<dbReference type="SUPFAM" id="SSF53850">
    <property type="entry name" value="Periplasmic binding protein-like II"/>
    <property type="match status" value="1"/>
</dbReference>
<name>A0A4Q5A0W4_9BIFI</name>
<dbReference type="RefSeq" id="WP_242502895.1">
    <property type="nucleotide sequence ID" value="NZ_RYUH01000015.1"/>
</dbReference>
<accession>A0A4Q5A0W4</accession>
<gene>
    <name evidence="1" type="ORF">PG2093B_1626</name>
</gene>
<evidence type="ECO:0000313" key="1">
    <source>
        <dbReference type="EMBL" id="RYQ08486.1"/>
    </source>
</evidence>
<dbReference type="PANTHER" id="PTHR43649">
    <property type="entry name" value="ARABINOSE-BINDING PROTEIN-RELATED"/>
    <property type="match status" value="1"/>
</dbReference>
<dbReference type="Pfam" id="PF01547">
    <property type="entry name" value="SBP_bac_1"/>
    <property type="match status" value="1"/>
</dbReference>
<dbReference type="Proteomes" id="UP000292568">
    <property type="component" value="Unassembled WGS sequence"/>
</dbReference>
<dbReference type="AlphaFoldDB" id="A0A4Q5A0W4"/>
<dbReference type="InterPro" id="IPR050490">
    <property type="entry name" value="Bact_solute-bd_prot1"/>
</dbReference>
<dbReference type="PANTHER" id="PTHR43649:SF32">
    <property type="entry name" value="SUGAR BINDING SECRETED PROTEIN"/>
    <property type="match status" value="1"/>
</dbReference>
<organism evidence="1 2">
    <name type="scientific">Bifidobacterium pseudolongum subsp. globosum</name>
    <dbReference type="NCBI Taxonomy" id="1690"/>
    <lineage>
        <taxon>Bacteria</taxon>
        <taxon>Bacillati</taxon>
        <taxon>Actinomycetota</taxon>
        <taxon>Actinomycetes</taxon>
        <taxon>Bifidobacteriales</taxon>
        <taxon>Bifidobacteriaceae</taxon>
        <taxon>Bifidobacterium</taxon>
    </lineage>
</organism>